<accession>A0A4R4K849</accession>
<sequence length="47" mass="5685">MYFSWKIYINRELTTRILELGDDAVVVEPESLRKRILEVLRNAIEQY</sequence>
<organism evidence="2 3">
    <name type="scientific">Arundinibacter roseus</name>
    <dbReference type="NCBI Taxonomy" id="2070510"/>
    <lineage>
        <taxon>Bacteria</taxon>
        <taxon>Pseudomonadati</taxon>
        <taxon>Bacteroidota</taxon>
        <taxon>Cytophagia</taxon>
        <taxon>Cytophagales</taxon>
        <taxon>Spirosomataceae</taxon>
        <taxon>Arundinibacter</taxon>
    </lineage>
</organism>
<dbReference type="Proteomes" id="UP000295706">
    <property type="component" value="Unassembled WGS sequence"/>
</dbReference>
<keyword evidence="3" id="KW-1185">Reference proteome</keyword>
<name>A0A4R4K849_9BACT</name>
<dbReference type="AlphaFoldDB" id="A0A4R4K849"/>
<feature type="domain" description="WCX" evidence="1">
    <location>
        <begin position="10"/>
        <end position="43"/>
    </location>
</feature>
<evidence type="ECO:0000313" key="3">
    <source>
        <dbReference type="Proteomes" id="UP000295706"/>
    </source>
</evidence>
<evidence type="ECO:0000259" key="1">
    <source>
        <dbReference type="Pfam" id="PF25583"/>
    </source>
</evidence>
<reference evidence="2 3" key="1">
    <citation type="submission" date="2019-02" db="EMBL/GenBank/DDBJ databases">
        <title>Arundinibacter roseus gen. nov., sp. nov., a new member of the family Cytophagaceae.</title>
        <authorList>
            <person name="Szuroczki S."/>
            <person name="Khayer B."/>
            <person name="Sproer C."/>
            <person name="Toumi M."/>
            <person name="Szabo A."/>
            <person name="Felfoldi T."/>
            <person name="Schumann P."/>
            <person name="Toth E."/>
        </authorList>
    </citation>
    <scope>NUCLEOTIDE SEQUENCE [LARGE SCALE GENOMIC DNA]</scope>
    <source>
        <strain evidence="2 3">DMA-k-7a</strain>
    </source>
</reference>
<evidence type="ECO:0000313" key="2">
    <source>
        <dbReference type="EMBL" id="TDB63818.1"/>
    </source>
</evidence>
<gene>
    <name evidence="2" type="ORF">EZE20_15125</name>
</gene>
<proteinExistence type="predicted"/>
<dbReference type="EMBL" id="SMJU01000009">
    <property type="protein sequence ID" value="TDB63818.1"/>
    <property type="molecule type" value="Genomic_DNA"/>
</dbReference>
<dbReference type="Pfam" id="PF25583">
    <property type="entry name" value="WCX"/>
    <property type="match status" value="1"/>
</dbReference>
<dbReference type="InterPro" id="IPR057727">
    <property type="entry name" value="WCX_dom"/>
</dbReference>
<protein>
    <submittedName>
        <fullName evidence="2">WYL domain-containing protein</fullName>
    </submittedName>
</protein>
<comment type="caution">
    <text evidence="2">The sequence shown here is derived from an EMBL/GenBank/DDBJ whole genome shotgun (WGS) entry which is preliminary data.</text>
</comment>
<dbReference type="OrthoDB" id="43316at2"/>